<dbReference type="SUPFAM" id="SSF56112">
    <property type="entry name" value="Protein kinase-like (PK-like)"/>
    <property type="match status" value="1"/>
</dbReference>
<evidence type="ECO:0000313" key="11">
    <source>
        <dbReference type="Proteomes" id="UP000609879"/>
    </source>
</evidence>
<keyword evidence="3" id="KW-0808">Transferase</keyword>
<feature type="compositionally biased region" description="Basic and acidic residues" evidence="8">
    <location>
        <begin position="425"/>
        <end position="440"/>
    </location>
</feature>
<dbReference type="InterPro" id="IPR000719">
    <property type="entry name" value="Prot_kinase_dom"/>
</dbReference>
<dbReference type="CDD" id="cd14014">
    <property type="entry name" value="STKc_PknB_like"/>
    <property type="match status" value="1"/>
</dbReference>
<feature type="compositionally biased region" description="Low complexity" evidence="8">
    <location>
        <begin position="462"/>
        <end position="476"/>
    </location>
</feature>
<keyword evidence="11" id="KW-1185">Reference proteome</keyword>
<feature type="binding site" evidence="7">
    <location>
        <position position="92"/>
    </location>
    <ligand>
        <name>ATP</name>
        <dbReference type="ChEBI" id="CHEBI:30616"/>
    </ligand>
</feature>
<dbReference type="Gene3D" id="1.10.510.10">
    <property type="entry name" value="Transferase(Phosphotransferase) domain 1"/>
    <property type="match status" value="1"/>
</dbReference>
<dbReference type="Pfam" id="PF00069">
    <property type="entry name" value="Pkinase"/>
    <property type="match status" value="1"/>
</dbReference>
<dbReference type="PROSITE" id="PS50011">
    <property type="entry name" value="PROTEIN_KINASE_DOM"/>
    <property type="match status" value="1"/>
</dbReference>
<feature type="compositionally biased region" description="Low complexity" evidence="8">
    <location>
        <begin position="509"/>
        <end position="523"/>
    </location>
</feature>
<feature type="region of interest" description="Disordered" evidence="8">
    <location>
        <begin position="383"/>
        <end position="523"/>
    </location>
</feature>
<evidence type="ECO:0000256" key="7">
    <source>
        <dbReference type="PROSITE-ProRule" id="PRU10141"/>
    </source>
</evidence>
<accession>A0ABQ3YEA3</accession>
<feature type="compositionally biased region" description="Pro residues" evidence="8">
    <location>
        <begin position="398"/>
        <end position="410"/>
    </location>
</feature>
<evidence type="ECO:0000313" key="10">
    <source>
        <dbReference type="EMBL" id="GID78322.1"/>
    </source>
</evidence>
<feature type="compositionally biased region" description="Acidic residues" evidence="8">
    <location>
        <begin position="477"/>
        <end position="508"/>
    </location>
</feature>
<keyword evidence="2" id="KW-0723">Serine/threonine-protein kinase</keyword>
<name>A0ABQ3YEA3_9ACTN</name>
<reference evidence="10 11" key="1">
    <citation type="submission" date="2021-01" db="EMBL/GenBank/DDBJ databases">
        <title>Whole genome shotgun sequence of Actinoplanes deccanensis NBRC 13994.</title>
        <authorList>
            <person name="Komaki H."/>
            <person name="Tamura T."/>
        </authorList>
    </citation>
    <scope>NUCLEOTIDE SEQUENCE [LARGE SCALE GENOMIC DNA]</scope>
    <source>
        <strain evidence="10 11">NBRC 13994</strain>
    </source>
</reference>
<gene>
    <name evidence="10" type="ORF">Ade02nite_69630</name>
</gene>
<evidence type="ECO:0000256" key="8">
    <source>
        <dbReference type="SAM" id="MobiDB-lite"/>
    </source>
</evidence>
<dbReference type="InterPro" id="IPR017441">
    <property type="entry name" value="Protein_kinase_ATP_BS"/>
</dbReference>
<comment type="caution">
    <text evidence="10">The sequence shown here is derived from an EMBL/GenBank/DDBJ whole genome shotgun (WGS) entry which is preliminary data.</text>
</comment>
<dbReference type="PANTHER" id="PTHR43289">
    <property type="entry name" value="MITOGEN-ACTIVATED PROTEIN KINASE KINASE KINASE 20-RELATED"/>
    <property type="match status" value="1"/>
</dbReference>
<dbReference type="Proteomes" id="UP000609879">
    <property type="component" value="Unassembled WGS sequence"/>
</dbReference>
<feature type="compositionally biased region" description="Low complexity" evidence="8">
    <location>
        <begin position="334"/>
        <end position="350"/>
    </location>
</feature>
<evidence type="ECO:0000259" key="9">
    <source>
        <dbReference type="PROSITE" id="PS50011"/>
    </source>
</evidence>
<keyword evidence="6 7" id="KW-0067">ATP-binding</keyword>
<proteinExistence type="predicted"/>
<dbReference type="InterPro" id="IPR011009">
    <property type="entry name" value="Kinase-like_dom_sf"/>
</dbReference>
<feature type="region of interest" description="Disordered" evidence="8">
    <location>
        <begin position="316"/>
        <end position="360"/>
    </location>
</feature>
<organism evidence="10 11">
    <name type="scientific">Paractinoplanes deccanensis</name>
    <dbReference type="NCBI Taxonomy" id="113561"/>
    <lineage>
        <taxon>Bacteria</taxon>
        <taxon>Bacillati</taxon>
        <taxon>Actinomycetota</taxon>
        <taxon>Actinomycetes</taxon>
        <taxon>Micromonosporales</taxon>
        <taxon>Micromonosporaceae</taxon>
        <taxon>Paractinoplanes</taxon>
    </lineage>
</organism>
<evidence type="ECO:0000256" key="1">
    <source>
        <dbReference type="ARBA" id="ARBA00012513"/>
    </source>
</evidence>
<dbReference type="EMBL" id="BOMI01000145">
    <property type="protein sequence ID" value="GID78322.1"/>
    <property type="molecule type" value="Genomic_DNA"/>
</dbReference>
<evidence type="ECO:0000256" key="2">
    <source>
        <dbReference type="ARBA" id="ARBA00022527"/>
    </source>
</evidence>
<keyword evidence="4 7" id="KW-0547">Nucleotide-binding</keyword>
<dbReference type="PANTHER" id="PTHR43289:SF6">
    <property type="entry name" value="SERINE_THREONINE-PROTEIN KINASE NEKL-3"/>
    <property type="match status" value="1"/>
</dbReference>
<dbReference type="Gene3D" id="3.30.200.20">
    <property type="entry name" value="Phosphorylase Kinase, domain 1"/>
    <property type="match status" value="1"/>
</dbReference>
<evidence type="ECO:0000256" key="6">
    <source>
        <dbReference type="ARBA" id="ARBA00022840"/>
    </source>
</evidence>
<evidence type="ECO:0000256" key="5">
    <source>
        <dbReference type="ARBA" id="ARBA00022777"/>
    </source>
</evidence>
<protein>
    <recommendedName>
        <fullName evidence="1">non-specific serine/threonine protein kinase</fullName>
        <ecNumber evidence="1">2.7.11.1</ecNumber>
    </recommendedName>
</protein>
<dbReference type="PROSITE" id="PS00107">
    <property type="entry name" value="PROTEIN_KINASE_ATP"/>
    <property type="match status" value="1"/>
</dbReference>
<feature type="compositionally biased region" description="Low complexity" evidence="8">
    <location>
        <begin position="445"/>
        <end position="454"/>
    </location>
</feature>
<feature type="domain" description="Protein kinase" evidence="9">
    <location>
        <begin position="63"/>
        <end position="323"/>
    </location>
</feature>
<evidence type="ECO:0000256" key="3">
    <source>
        <dbReference type="ARBA" id="ARBA00022679"/>
    </source>
</evidence>
<sequence length="523" mass="54435">MTADAVFLSYQAGMLLARCWPAVDMTGGLAGDTPLWVVAATRGDTGAPDGHGEVAVQVLAGRYRLGEALGQGGSAVVHYGFDTTLKRPVAVKIFDHAAADVLREARTSAGLSHPNIAQVYDYGEVTDGPERTPYLVMEFVDGETLADRLARTGALRWRQAAEICAETASALAAAHAQSLVHRDVNPRNIMLTPDGVKVLDFGIAAAAGQNSVDTRGGLWGSPAHLAPEQLRGEPTFPAADVYALGLLLFECLTGSRAWPGVSLNDVLATRHGRPAPRLPRVSGLPRDIVRLYEACTAEDPAERPTAAAVAETFRRVAGPTPLTRPARSSVPQLRAATHSAPAAAAPAPAGKPRRSRRRATVMASAAVLTAVMSILGVQLANGADTPGGRKAEAAVEGTPPPATAPAPGSPSPSTSPTTAQVQDTTEAHTVRVRRTTEAPPKKPAAKPTTTRPPASEQPEDPTPSATPDDTPSPTDDPTTEPTDEPTDDPTEPTDDPTEPTDEPTEPTEEPTGTTPPATTEPGA</sequence>
<evidence type="ECO:0000256" key="4">
    <source>
        <dbReference type="ARBA" id="ARBA00022741"/>
    </source>
</evidence>
<dbReference type="EC" id="2.7.11.1" evidence="1"/>
<keyword evidence="5" id="KW-0418">Kinase</keyword>